<accession>A0A1V0UHN2</accession>
<reference evidence="2 3" key="1">
    <citation type="submission" date="2017-03" db="EMBL/GenBank/DDBJ databases">
        <title>Complete Genome Sequence of a natural compounds producer, Streptomyces violaceus S21.</title>
        <authorList>
            <person name="Zhong C."/>
            <person name="Zhao Z."/>
            <person name="Fu J."/>
            <person name="Zong G."/>
            <person name="Qin R."/>
            <person name="Cao G."/>
        </authorList>
    </citation>
    <scope>NUCLEOTIDE SEQUENCE [LARGE SCALE GENOMIC DNA]</scope>
    <source>
        <strain evidence="2 3">S21</strain>
    </source>
</reference>
<feature type="region of interest" description="Disordered" evidence="1">
    <location>
        <begin position="35"/>
        <end position="57"/>
    </location>
</feature>
<name>A0A1V0UHN2_STRVN</name>
<evidence type="ECO:0000256" key="1">
    <source>
        <dbReference type="SAM" id="MobiDB-lite"/>
    </source>
</evidence>
<dbReference type="RefSeq" id="WP_050494003.1">
    <property type="nucleotide sequence ID" value="NZ_CP020570.1"/>
</dbReference>
<organism evidence="2 3">
    <name type="scientific">Streptomyces violaceoruber</name>
    <dbReference type="NCBI Taxonomy" id="1935"/>
    <lineage>
        <taxon>Bacteria</taxon>
        <taxon>Bacillati</taxon>
        <taxon>Actinomycetota</taxon>
        <taxon>Actinomycetes</taxon>
        <taxon>Kitasatosporales</taxon>
        <taxon>Streptomycetaceae</taxon>
        <taxon>Streptomyces</taxon>
        <taxon>Streptomyces violaceoruber group</taxon>
    </lineage>
</organism>
<dbReference type="OrthoDB" id="4328424at2"/>
<dbReference type="Proteomes" id="UP000192445">
    <property type="component" value="Chromosome"/>
</dbReference>
<proteinExistence type="predicted"/>
<dbReference type="KEGG" id="svu:B1H20_26835"/>
<gene>
    <name evidence="2" type="ORF">B1H20_26835</name>
</gene>
<evidence type="ECO:0000313" key="2">
    <source>
        <dbReference type="EMBL" id="ARF64606.1"/>
    </source>
</evidence>
<evidence type="ECO:0008006" key="4">
    <source>
        <dbReference type="Google" id="ProtNLM"/>
    </source>
</evidence>
<dbReference type="EMBL" id="CP020570">
    <property type="protein sequence ID" value="ARF64606.1"/>
    <property type="molecule type" value="Genomic_DNA"/>
</dbReference>
<dbReference type="STRING" id="1935.B1H20_26835"/>
<dbReference type="GeneID" id="63983166"/>
<evidence type="ECO:0000313" key="3">
    <source>
        <dbReference type="Proteomes" id="UP000192445"/>
    </source>
</evidence>
<dbReference type="AlphaFoldDB" id="A0A1V0UHN2"/>
<sequence length="111" mass="11572">MTSPATDLRTELARVVEDVPGVAFLAPGIRRRLRSLTSASTPDGPTPDISGITVSGPLPDGSRTIGIRLVCRADRRVLDTARAVREAVDAHLGGTCAESPDRVVITVTGAV</sequence>
<protein>
    <recommendedName>
        <fullName evidence="4">Asp23/Gls24 family envelope stress response protein</fullName>
    </recommendedName>
</protein>